<dbReference type="PANTHER" id="PTHR28110">
    <property type="entry name" value="TRANSMEMBRANE PROTEIN"/>
    <property type="match status" value="1"/>
</dbReference>
<dbReference type="PANTHER" id="PTHR28110:SF1">
    <property type="entry name" value="TRANSMEMBRANE PROTEIN"/>
    <property type="match status" value="1"/>
</dbReference>
<protein>
    <recommendedName>
        <fullName evidence="4">DUF218 domain-containing protein</fullName>
    </recommendedName>
</protein>
<sequence length="291" mass="32271">MAQNSPATQPPTHLIILCCHAIFNPSLPHADPYNADHWHLAPFQKPAEHLTFCQHLLVSLFHLDLLNRASPGSTALVISGGRTRRSEGLRGSEARGYWAVAERLGWLDGRGELVASTESGDGGDVKVVGGLGEKRGVKVMPMLEELATDSYQNLLFSILIFMRQFGNPPEAITVITHAFKEQRFLKYHGPAIQWPQGRLNVIGVNPPQTASQHDFNQRGELENGLSRWEQDLYGSGDVLASKRAQRGWDAEALKEVESLVDDPRVGGLLHWDGGRDGKEIYSEVLPWSEDR</sequence>
<proteinExistence type="predicted"/>
<evidence type="ECO:0000313" key="1">
    <source>
        <dbReference type="EMBL" id="KAF1813742.1"/>
    </source>
</evidence>
<dbReference type="EMBL" id="ML975154">
    <property type="protein sequence ID" value="KAF1813742.1"/>
    <property type="molecule type" value="Genomic_DNA"/>
</dbReference>
<keyword evidence="2" id="KW-1185">Reference proteome</keyword>
<reference evidence="3" key="2">
    <citation type="submission" date="2020-04" db="EMBL/GenBank/DDBJ databases">
        <authorList>
            <consortium name="NCBI Genome Project"/>
        </authorList>
    </citation>
    <scope>NUCLEOTIDE SEQUENCE</scope>
    <source>
        <strain evidence="3">CBS 781.70</strain>
    </source>
</reference>
<evidence type="ECO:0008006" key="4">
    <source>
        <dbReference type="Google" id="ProtNLM"/>
    </source>
</evidence>
<evidence type="ECO:0000313" key="2">
    <source>
        <dbReference type="Proteomes" id="UP000504638"/>
    </source>
</evidence>
<dbReference type="Proteomes" id="UP000504638">
    <property type="component" value="Unplaced"/>
</dbReference>
<dbReference type="GO" id="GO:0005737">
    <property type="term" value="C:cytoplasm"/>
    <property type="evidence" value="ECO:0007669"/>
    <property type="project" value="TreeGrafter"/>
</dbReference>
<gene>
    <name evidence="1 3" type="ORF">P152DRAFT_513127</name>
</gene>
<dbReference type="GeneID" id="54423358"/>
<organism evidence="1">
    <name type="scientific">Eremomyces bilateralis CBS 781.70</name>
    <dbReference type="NCBI Taxonomy" id="1392243"/>
    <lineage>
        <taxon>Eukaryota</taxon>
        <taxon>Fungi</taxon>
        <taxon>Dikarya</taxon>
        <taxon>Ascomycota</taxon>
        <taxon>Pezizomycotina</taxon>
        <taxon>Dothideomycetes</taxon>
        <taxon>Dothideomycetes incertae sedis</taxon>
        <taxon>Eremomycetales</taxon>
        <taxon>Eremomycetaceae</taxon>
        <taxon>Eremomyces</taxon>
    </lineage>
</organism>
<dbReference type="AlphaFoldDB" id="A0A6G1G6U4"/>
<dbReference type="InterPro" id="IPR055323">
    <property type="entry name" value="C57A10.07/YOR238W"/>
</dbReference>
<accession>A0A6G1G6U4</accession>
<reference evidence="3" key="3">
    <citation type="submission" date="2025-04" db="UniProtKB">
        <authorList>
            <consortium name="RefSeq"/>
        </authorList>
    </citation>
    <scope>IDENTIFICATION</scope>
    <source>
        <strain evidence="3">CBS 781.70</strain>
    </source>
</reference>
<dbReference type="OrthoDB" id="4347at2759"/>
<name>A0A6G1G6U4_9PEZI</name>
<dbReference type="RefSeq" id="XP_033535373.1">
    <property type="nucleotide sequence ID" value="XM_033682788.1"/>
</dbReference>
<reference evidence="1 3" key="1">
    <citation type="submission" date="2020-01" db="EMBL/GenBank/DDBJ databases">
        <authorList>
            <consortium name="DOE Joint Genome Institute"/>
            <person name="Haridas S."/>
            <person name="Albert R."/>
            <person name="Binder M."/>
            <person name="Bloem J."/>
            <person name="Labutti K."/>
            <person name="Salamov A."/>
            <person name="Andreopoulos B."/>
            <person name="Baker S.E."/>
            <person name="Barry K."/>
            <person name="Bills G."/>
            <person name="Bluhm B.H."/>
            <person name="Cannon C."/>
            <person name="Castanera R."/>
            <person name="Culley D.E."/>
            <person name="Daum C."/>
            <person name="Ezra D."/>
            <person name="Gonzalez J.B."/>
            <person name="Henrissat B."/>
            <person name="Kuo A."/>
            <person name="Liang C."/>
            <person name="Lipzen A."/>
            <person name="Lutzoni F."/>
            <person name="Magnuson J."/>
            <person name="Mondo S."/>
            <person name="Nolan M."/>
            <person name="Ohm R."/>
            <person name="Pangilinan J."/>
            <person name="Park H.-J."/>
            <person name="Ramirez L."/>
            <person name="Alfaro M."/>
            <person name="Sun H."/>
            <person name="Tritt A."/>
            <person name="Yoshinaga Y."/>
            <person name="Zwiers L.-H."/>
            <person name="Turgeon B.G."/>
            <person name="Goodwin S.B."/>
            <person name="Spatafora J.W."/>
            <person name="Crous P.W."/>
            <person name="Grigoriev I.V."/>
        </authorList>
    </citation>
    <scope>NUCLEOTIDE SEQUENCE</scope>
    <source>
        <strain evidence="1 3">CBS 781.70</strain>
    </source>
</reference>
<evidence type="ECO:0000313" key="3">
    <source>
        <dbReference type="RefSeq" id="XP_033535373.1"/>
    </source>
</evidence>